<reference evidence="2" key="1">
    <citation type="submission" date="2016-05" db="EMBL/GenBank/DDBJ databases">
        <title>Genome sequence of Lactobacillus helveticus FAM8105.</title>
        <authorList>
            <person name="Ahrens C."/>
            <person name="Schmid M."/>
        </authorList>
    </citation>
    <scope>NUCLEOTIDE SEQUENCE [LARGE SCALE GENOMIC DNA]</scope>
    <source>
        <strain evidence="2">FAM8105</strain>
    </source>
</reference>
<organism evidence="1 2">
    <name type="scientific">Lactobacillus helveticus</name>
    <name type="common">Lactobacillus suntoryeus</name>
    <dbReference type="NCBI Taxonomy" id="1587"/>
    <lineage>
        <taxon>Bacteria</taxon>
        <taxon>Bacillati</taxon>
        <taxon>Bacillota</taxon>
        <taxon>Bacilli</taxon>
        <taxon>Lactobacillales</taxon>
        <taxon>Lactobacillaceae</taxon>
        <taxon>Lactobacillus</taxon>
    </lineage>
</organism>
<protein>
    <submittedName>
        <fullName evidence="1">Uncharacterized protein</fullName>
    </submittedName>
</protein>
<evidence type="ECO:0000313" key="1">
    <source>
        <dbReference type="EMBL" id="AUI74300.1"/>
    </source>
</evidence>
<dbReference type="RefSeq" id="WP_023061631.1">
    <property type="nucleotide sequence ID" value="NZ_CP015496.1"/>
</dbReference>
<dbReference type="EMBL" id="CP015496">
    <property type="protein sequence ID" value="AUI74300.1"/>
    <property type="molecule type" value="Genomic_DNA"/>
</dbReference>
<sequence>MAYTQFLLKDYKNSVSTSKQSVNEHIKIENYDGVKASREMLIGNYMKLGLKEEASKEAQLILDKSFKLES</sequence>
<accession>A0AAU8XU28</accession>
<dbReference type="AlphaFoldDB" id="A0AAU8XU28"/>
<evidence type="ECO:0000313" key="2">
    <source>
        <dbReference type="Proteomes" id="UP000234562"/>
    </source>
</evidence>
<gene>
    <name evidence="1" type="ORF">Lh8105_05570</name>
</gene>
<proteinExistence type="predicted"/>
<name>A0AAU8XU28_LACHE</name>
<dbReference type="Proteomes" id="UP000234562">
    <property type="component" value="Chromosome"/>
</dbReference>